<protein>
    <submittedName>
        <fullName evidence="1">Uncharacterized protein</fullName>
    </submittedName>
</protein>
<evidence type="ECO:0000313" key="1">
    <source>
        <dbReference type="EMBL" id="URZ11350.1"/>
    </source>
</evidence>
<dbReference type="RefSeq" id="WP_077832674.1">
    <property type="nucleotide sequence ID" value="NZ_CP096983.1"/>
</dbReference>
<dbReference type="Pfam" id="PF13489">
    <property type="entry name" value="Methyltransf_23"/>
    <property type="match status" value="1"/>
</dbReference>
<dbReference type="STRING" id="84029.CROST_37270"/>
<gene>
    <name evidence="1" type="ORF">CROST_020670</name>
</gene>
<evidence type="ECO:0000313" key="2">
    <source>
        <dbReference type="Proteomes" id="UP000190951"/>
    </source>
</evidence>
<sequence>MISNRFKDDGKEVLSLNEVQRLIRDNVKKELEKGIYSCESVKCICGSEDFETLAEKDRYGLPVSIVICKKCGLIITNPRMTQESYNAFYDTEYRKLYVGKERPTEEFFNEQFKRGLIINDYLKVNDVKNIKKVLEIGTGAGGILKAFKDDGDEVLGVDLGKEYIEFGKTKGIKLINCEAGELLKDYEGKFDLIILSHVMEHFLDINRELNIIKRLLKKNGVLYIEVPGVFNMHYSYDCDFLKSLQNAHTYYFTLETLKQIMELNGFLYLNGDESIKSMFKVSEDKTDKKIMNFYEEIKEYIMDLETNREEYIEKYKKFQSAQAERERNYKFKKVKKFLEKYSDKSVMIYGTGNHTKLLLDVLNCNNKILGLLDNNKSQLNTELYGYKLMDMEKIESKVEAIVISSDVYQEIIYERIKHYEKKGIDIIKIY</sequence>
<reference evidence="1 2" key="1">
    <citation type="submission" date="2022-04" db="EMBL/GenBank/DDBJ databases">
        <title>Genome sequence of C. roseum typestrain.</title>
        <authorList>
            <person name="Poehlein A."/>
            <person name="Schoch T."/>
            <person name="Duerre P."/>
            <person name="Daniel R."/>
        </authorList>
    </citation>
    <scope>NUCLEOTIDE SEQUENCE [LARGE SCALE GENOMIC DNA]</scope>
    <source>
        <strain evidence="1 2">DSM 7320</strain>
    </source>
</reference>
<proteinExistence type="predicted"/>
<name>A0A1S8MDB7_9CLOT</name>
<dbReference type="Gene3D" id="3.40.50.150">
    <property type="entry name" value="Vaccinia Virus protein VP39"/>
    <property type="match status" value="1"/>
</dbReference>
<dbReference type="EMBL" id="CP096983">
    <property type="protein sequence ID" value="URZ11350.1"/>
    <property type="molecule type" value="Genomic_DNA"/>
</dbReference>
<dbReference type="SUPFAM" id="SSF53335">
    <property type="entry name" value="S-adenosyl-L-methionine-dependent methyltransferases"/>
    <property type="match status" value="1"/>
</dbReference>
<dbReference type="PANTHER" id="PTHR43861">
    <property type="entry name" value="TRANS-ACONITATE 2-METHYLTRANSFERASE-RELATED"/>
    <property type="match status" value="1"/>
</dbReference>
<dbReference type="AlphaFoldDB" id="A0A1S8MDB7"/>
<organism evidence="1 2">
    <name type="scientific">Clostridium felsineum</name>
    <dbReference type="NCBI Taxonomy" id="36839"/>
    <lineage>
        <taxon>Bacteria</taxon>
        <taxon>Bacillati</taxon>
        <taxon>Bacillota</taxon>
        <taxon>Clostridia</taxon>
        <taxon>Eubacteriales</taxon>
        <taxon>Clostridiaceae</taxon>
        <taxon>Clostridium</taxon>
    </lineage>
</organism>
<dbReference type="InterPro" id="IPR029063">
    <property type="entry name" value="SAM-dependent_MTases_sf"/>
</dbReference>
<keyword evidence="2" id="KW-1185">Reference proteome</keyword>
<dbReference type="Proteomes" id="UP000190951">
    <property type="component" value="Chromosome"/>
</dbReference>
<accession>A0A1S8MDB7</accession>
<dbReference type="KEGG" id="crw:CROST_020670"/>
<dbReference type="Gene3D" id="3.40.50.720">
    <property type="entry name" value="NAD(P)-binding Rossmann-like Domain"/>
    <property type="match status" value="1"/>
</dbReference>
<dbReference type="CDD" id="cd02440">
    <property type="entry name" value="AdoMet_MTases"/>
    <property type="match status" value="1"/>
</dbReference>